<dbReference type="Proteomes" id="UP000663833">
    <property type="component" value="Unassembled WGS sequence"/>
</dbReference>
<dbReference type="Proteomes" id="UP000663872">
    <property type="component" value="Unassembled WGS sequence"/>
</dbReference>
<dbReference type="Proteomes" id="UP000663825">
    <property type="component" value="Unassembled WGS sequence"/>
</dbReference>
<reference evidence="2" key="1">
    <citation type="submission" date="2021-02" db="EMBL/GenBank/DDBJ databases">
        <authorList>
            <person name="Nowell W R."/>
        </authorList>
    </citation>
    <scope>NUCLEOTIDE SEQUENCE</scope>
</reference>
<comment type="caution">
    <text evidence="2">The sequence shown here is derived from an EMBL/GenBank/DDBJ whole genome shotgun (WGS) entry which is preliminary data.</text>
</comment>
<dbReference type="AlphaFoldDB" id="A0A817RM99"/>
<evidence type="ECO:0000313" key="6">
    <source>
        <dbReference type="Proteomes" id="UP000663833"/>
    </source>
</evidence>
<evidence type="ECO:0000313" key="2">
    <source>
        <dbReference type="EMBL" id="CAF3254640.1"/>
    </source>
</evidence>
<dbReference type="EMBL" id="CAJNYD010000407">
    <property type="protein sequence ID" value="CAF3254640.1"/>
    <property type="molecule type" value="Genomic_DNA"/>
</dbReference>
<dbReference type="Proteomes" id="UP000663869">
    <property type="component" value="Unassembled WGS sequence"/>
</dbReference>
<dbReference type="EMBL" id="CAJNYU010003219">
    <property type="protein sequence ID" value="CAF3650706.1"/>
    <property type="molecule type" value="Genomic_DNA"/>
</dbReference>
<evidence type="ECO:0000313" key="3">
    <source>
        <dbReference type="EMBL" id="CAF3306162.1"/>
    </source>
</evidence>
<dbReference type="EMBL" id="CAJNXB010000042">
    <property type="protein sequence ID" value="CAF3000284.1"/>
    <property type="molecule type" value="Genomic_DNA"/>
</dbReference>
<proteinExistence type="predicted"/>
<dbReference type="EMBL" id="CAJNYT010000028">
    <property type="protein sequence ID" value="CAF3306162.1"/>
    <property type="molecule type" value="Genomic_DNA"/>
</dbReference>
<dbReference type="EMBL" id="CAJNYV010003036">
    <property type="protein sequence ID" value="CAF3527866.1"/>
    <property type="molecule type" value="Genomic_DNA"/>
</dbReference>
<dbReference type="SUPFAM" id="SSF56978">
    <property type="entry name" value="Perfringolysin"/>
    <property type="match status" value="1"/>
</dbReference>
<gene>
    <name evidence="5" type="ORF">FME351_LOCUS24481</name>
    <name evidence="3" type="ORF">GRG538_LOCUS1051</name>
    <name evidence="4" type="ORF">KIK155_LOCUS17289</name>
    <name evidence="2" type="ORF">LUA448_LOCUS5036</name>
    <name evidence="1" type="ORF">TIS948_LOCUS1428</name>
</gene>
<sequence length="134" mass="15838">MKIQSYLLILVILTTIYSTEGWIRIRNKGGYVARFFVDYHVPNTETASGSHLRLPIRLFEQTMSSGNYPIDQARVIGPPRNAVSTRIRVERFIFYPFFGWYWKEIFREEIRPQDRVCYDIWGTTIHPAWSSVNC</sequence>
<evidence type="ECO:0000313" key="5">
    <source>
        <dbReference type="EMBL" id="CAF3650706.1"/>
    </source>
</evidence>
<name>A0A817RM99_9BILA</name>
<dbReference type="Proteomes" id="UP000663865">
    <property type="component" value="Unassembled WGS sequence"/>
</dbReference>
<dbReference type="GO" id="GO:0015485">
    <property type="term" value="F:cholesterol binding"/>
    <property type="evidence" value="ECO:0007669"/>
    <property type="project" value="InterPro"/>
</dbReference>
<organism evidence="2 6">
    <name type="scientific">Rotaria socialis</name>
    <dbReference type="NCBI Taxonomy" id="392032"/>
    <lineage>
        <taxon>Eukaryota</taxon>
        <taxon>Metazoa</taxon>
        <taxon>Spiralia</taxon>
        <taxon>Gnathifera</taxon>
        <taxon>Rotifera</taxon>
        <taxon>Eurotatoria</taxon>
        <taxon>Bdelloidea</taxon>
        <taxon>Philodinida</taxon>
        <taxon>Philodinidae</taxon>
        <taxon>Rotaria</taxon>
    </lineage>
</organism>
<dbReference type="InterPro" id="IPR036359">
    <property type="entry name" value="Thiol_cytolysin_sf"/>
</dbReference>
<dbReference type="InterPro" id="IPR038700">
    <property type="entry name" value="Thiol_cytolys_C_sf"/>
</dbReference>
<evidence type="ECO:0000313" key="1">
    <source>
        <dbReference type="EMBL" id="CAF3000284.1"/>
    </source>
</evidence>
<protein>
    <submittedName>
        <fullName evidence="2">Uncharacterized protein</fullName>
    </submittedName>
</protein>
<accession>A0A817RM99</accession>
<dbReference type="Gene3D" id="2.60.40.1430">
    <property type="entry name" value="Perfringolysin, domain 4"/>
    <property type="match status" value="1"/>
</dbReference>
<dbReference type="OrthoDB" id="10007578at2759"/>
<evidence type="ECO:0000313" key="4">
    <source>
        <dbReference type="EMBL" id="CAF3527866.1"/>
    </source>
</evidence>